<dbReference type="AlphaFoldDB" id="A0A9N9FZI7"/>
<name>A0A9N9FZI7_9GLOM</name>
<comment type="caution">
    <text evidence="2">The sequence shown here is derived from an EMBL/GenBank/DDBJ whole genome shotgun (WGS) entry which is preliminary data.</text>
</comment>
<evidence type="ECO:0000313" key="3">
    <source>
        <dbReference type="Proteomes" id="UP000789572"/>
    </source>
</evidence>
<reference evidence="2" key="1">
    <citation type="submission" date="2021-06" db="EMBL/GenBank/DDBJ databases">
        <authorList>
            <person name="Kallberg Y."/>
            <person name="Tangrot J."/>
            <person name="Rosling A."/>
        </authorList>
    </citation>
    <scope>NUCLEOTIDE SEQUENCE</scope>
    <source>
        <strain evidence="2">IA702</strain>
    </source>
</reference>
<dbReference type="Proteomes" id="UP000789572">
    <property type="component" value="Unassembled WGS sequence"/>
</dbReference>
<protein>
    <submittedName>
        <fullName evidence="2">2873_t:CDS:1</fullName>
    </submittedName>
</protein>
<keyword evidence="3" id="KW-1185">Reference proteome</keyword>
<feature type="compositionally biased region" description="Polar residues" evidence="1">
    <location>
        <begin position="225"/>
        <end position="235"/>
    </location>
</feature>
<sequence>MSSSAPTWAKVVEQSKTAPTEKKLFACSECSVSLAKYSPKIKTPSPSGKYPVFFDLSSTLATHEEIAGALPPGILGIHWRDDLNILEVDVLTGQEQTDLLAKPLDKTSKRTYRLCSHPGASAAPPLGTVWQGPRDKGACLVALSAKNLPDLQNCWAQLFLLSSEESEVSTYTTVAVSHSGGETTIITSPTPTQYGPPLPPDEDDDGYEEALFSGSPEAMRELLSRQGSPSPSPSKARTPPTPASKRSSTKKSRNK</sequence>
<feature type="region of interest" description="Disordered" evidence="1">
    <location>
        <begin position="181"/>
        <end position="255"/>
    </location>
</feature>
<evidence type="ECO:0000256" key="1">
    <source>
        <dbReference type="SAM" id="MobiDB-lite"/>
    </source>
</evidence>
<organism evidence="2 3">
    <name type="scientific">Paraglomus occultum</name>
    <dbReference type="NCBI Taxonomy" id="144539"/>
    <lineage>
        <taxon>Eukaryota</taxon>
        <taxon>Fungi</taxon>
        <taxon>Fungi incertae sedis</taxon>
        <taxon>Mucoromycota</taxon>
        <taxon>Glomeromycotina</taxon>
        <taxon>Glomeromycetes</taxon>
        <taxon>Paraglomerales</taxon>
        <taxon>Paraglomeraceae</taxon>
        <taxon>Paraglomus</taxon>
    </lineage>
</organism>
<proteinExistence type="predicted"/>
<accession>A0A9N9FZI7</accession>
<gene>
    <name evidence="2" type="ORF">POCULU_LOCUS6145</name>
</gene>
<dbReference type="EMBL" id="CAJVPJ010001073">
    <property type="protein sequence ID" value="CAG8574114.1"/>
    <property type="molecule type" value="Genomic_DNA"/>
</dbReference>
<evidence type="ECO:0000313" key="2">
    <source>
        <dbReference type="EMBL" id="CAG8574114.1"/>
    </source>
</evidence>